<evidence type="ECO:0000313" key="1">
    <source>
        <dbReference type="EMBL" id="KUO18828.1"/>
    </source>
</evidence>
<dbReference type="Proteomes" id="UP000053260">
    <property type="component" value="Unassembled WGS sequence"/>
</dbReference>
<keyword evidence="2" id="KW-1185">Reference proteome</keyword>
<comment type="caution">
    <text evidence="1">The sequence shown here is derived from an EMBL/GenBank/DDBJ whole genome shotgun (WGS) entry which is preliminary data.</text>
</comment>
<proteinExistence type="predicted"/>
<organism evidence="1 2">
    <name type="scientific">Streptomyces dysideae</name>
    <dbReference type="NCBI Taxonomy" id="909626"/>
    <lineage>
        <taxon>Bacteria</taxon>
        <taxon>Bacillati</taxon>
        <taxon>Actinomycetota</taxon>
        <taxon>Actinomycetes</taxon>
        <taxon>Kitasatosporales</taxon>
        <taxon>Streptomycetaceae</taxon>
        <taxon>Streptomyces</taxon>
    </lineage>
</organism>
<dbReference type="EMBL" id="LMXB01000058">
    <property type="protein sequence ID" value="KUO18828.1"/>
    <property type="molecule type" value="Genomic_DNA"/>
</dbReference>
<evidence type="ECO:0000313" key="2">
    <source>
        <dbReference type="Proteomes" id="UP000053260"/>
    </source>
</evidence>
<accession>A0A101UXV4</accession>
<reference evidence="1 2" key="1">
    <citation type="submission" date="2015-10" db="EMBL/GenBank/DDBJ databases">
        <title>Draft genome sequence of Streptomyces sp. RV15, isolated from a marine sponge.</title>
        <authorList>
            <person name="Ruckert C."/>
            <person name="Abdelmohsen U.R."/>
            <person name="Winkler A."/>
            <person name="Hentschel U."/>
            <person name="Kalinowski J."/>
            <person name="Kampfer P."/>
            <person name="Glaeser S."/>
        </authorList>
    </citation>
    <scope>NUCLEOTIDE SEQUENCE [LARGE SCALE GENOMIC DNA]</scope>
    <source>
        <strain evidence="1 2">RV15</strain>
    </source>
</reference>
<protein>
    <submittedName>
        <fullName evidence="1">Uncharacterized protein</fullName>
    </submittedName>
</protein>
<sequence>MRFVPFVLFVYDEAAVPGDGVPVYAAECAVVEDSHAARSRGHDVDDALDGDGGLSARVKVGYVARVQKYSGQVVLVFTGGEEHIFRAVHLGADQQGRSTSDR</sequence>
<dbReference type="STRING" id="909626.AQJ91_23495"/>
<gene>
    <name evidence="1" type="ORF">AQJ91_23495</name>
</gene>
<name>A0A101UXV4_9ACTN</name>
<dbReference type="AlphaFoldDB" id="A0A101UXV4"/>